<organism evidence="1 2">
    <name type="scientific">[Clostridium] symbiosum ATCC 14940</name>
    <dbReference type="NCBI Taxonomy" id="411472"/>
    <lineage>
        <taxon>Bacteria</taxon>
        <taxon>Bacillati</taxon>
        <taxon>Bacillota</taxon>
        <taxon>Clostridia</taxon>
        <taxon>Lachnospirales</taxon>
        <taxon>Lachnospiraceae</taxon>
        <taxon>Otoolea</taxon>
    </lineage>
</organism>
<dbReference type="RefSeq" id="WP_021643756.1">
    <property type="nucleotide sequence ID" value="NZ_KE993043.1"/>
</dbReference>
<evidence type="ECO:0000313" key="2">
    <source>
        <dbReference type="Proteomes" id="UP000016491"/>
    </source>
</evidence>
<comment type="caution">
    <text evidence="1">The sequence shown here is derived from an EMBL/GenBank/DDBJ whole genome shotgun (WGS) entry which is preliminary data.</text>
</comment>
<gene>
    <name evidence="1" type="ORF">CLOSYM_00385</name>
</gene>
<dbReference type="EMBL" id="AWSU01000031">
    <property type="protein sequence ID" value="ERI80280.1"/>
    <property type="molecule type" value="Genomic_DNA"/>
</dbReference>
<dbReference type="AlphaFoldDB" id="A0ABC9U3N0"/>
<accession>A0ABC9U3N0</accession>
<sequence length="398" mass="45625">MELFIQMGHGMQSLAEEHIEDFGSGTIIISPMNIIPKSIGGFAGKIHKKNGSILVDPQLYYPRKFQKNLAKYAYWPQDEFTMLESGGLDDTIHKLVELNREVDSESLILPAFTATKIDDLWNRVQKMAINCAKKYGAEFSRIHTISLSGDVMNDEEQIEKVIAYVEEWEVDGVYIVCEHPERYYLVDKPLWVSNLLSLIAGIKRQHKKTIVGYASHQLLCLSLAKCDAIASGNFLNLRWFQPEHFETVEEKNISRRAIWYYSPQALSEFKIPFLDIAKRMNLLNKLKPAASMENPYSDMLFGLGLPSSTGFGEKEAFRHYLFCLRKQCQMSVRETYKETRDAHLLLLETAEQLLAGLREKGIRGQDRDFGEIIDVNRAAIAAYDMAYQFPLSQEWNCL</sequence>
<name>A0ABC9U3N0_CLOSY</name>
<dbReference type="Proteomes" id="UP000016491">
    <property type="component" value="Unassembled WGS sequence"/>
</dbReference>
<evidence type="ECO:0000313" key="1">
    <source>
        <dbReference type="EMBL" id="ERI80280.1"/>
    </source>
</evidence>
<proteinExistence type="predicted"/>
<reference evidence="1 2" key="1">
    <citation type="submission" date="2013-07" db="EMBL/GenBank/DDBJ databases">
        <authorList>
            <person name="Weinstock G."/>
            <person name="Sodergren E."/>
            <person name="Wylie T."/>
            <person name="Fulton L."/>
            <person name="Fulton R."/>
            <person name="Fronick C."/>
            <person name="O'Laughlin M."/>
            <person name="Godfrey J."/>
            <person name="Miner T."/>
            <person name="Herter B."/>
            <person name="Appelbaum E."/>
            <person name="Cordes M."/>
            <person name="Lek S."/>
            <person name="Wollam A."/>
            <person name="Pepin K.H."/>
            <person name="Palsikar V.B."/>
            <person name="Mitreva M."/>
            <person name="Wilson R.K."/>
        </authorList>
    </citation>
    <scope>NUCLEOTIDE SEQUENCE [LARGE SCALE GENOMIC DNA]</scope>
    <source>
        <strain evidence="1 2">ATCC 14940</strain>
    </source>
</reference>
<protein>
    <submittedName>
        <fullName evidence="1">Uncharacterized protein</fullName>
    </submittedName>
</protein>